<proteinExistence type="predicted"/>
<evidence type="ECO:0000313" key="1">
    <source>
        <dbReference type="EMBL" id="VTZ88588.1"/>
    </source>
</evidence>
<accession>A0A508YF53</accession>
<dbReference type="Proteomes" id="UP000365705">
    <property type="component" value="Unassembled WGS sequence"/>
</dbReference>
<dbReference type="EMBL" id="CABFNH010000005">
    <property type="protein sequence ID" value="VTZ88588.1"/>
    <property type="molecule type" value="Genomic_DNA"/>
</dbReference>
<protein>
    <submittedName>
        <fullName evidence="1">Uncharacterized protein</fullName>
    </submittedName>
</protein>
<gene>
    <name evidence="1" type="ORF">LMUP508_00378</name>
</gene>
<reference evidence="1 2" key="1">
    <citation type="submission" date="2019-06" db="EMBL/GenBank/DDBJ databases">
        <authorList>
            <person name="Rodrigo-Torres L."/>
            <person name="Arahal R. D."/>
            <person name="Lucena T."/>
        </authorList>
    </citation>
    <scope>NUCLEOTIDE SEQUENCE [LARGE SCALE GENOMIC DNA]</scope>
    <source>
        <strain evidence="1 2">INIA P508</strain>
    </source>
</reference>
<name>A0A508YF53_LIMMU</name>
<organism evidence="1 2">
    <name type="scientific">Limosilactobacillus mucosae</name>
    <name type="common">Lactobacillus mucosae</name>
    <dbReference type="NCBI Taxonomy" id="97478"/>
    <lineage>
        <taxon>Bacteria</taxon>
        <taxon>Bacillati</taxon>
        <taxon>Bacillota</taxon>
        <taxon>Bacilli</taxon>
        <taxon>Lactobacillales</taxon>
        <taxon>Lactobacillaceae</taxon>
        <taxon>Limosilactobacillus</taxon>
    </lineage>
</organism>
<sequence length="37" mass="4321">MLYYVLAFYGHNNGIPLLKSGKNIDERKKYYASKPID</sequence>
<evidence type="ECO:0000313" key="2">
    <source>
        <dbReference type="Proteomes" id="UP000365705"/>
    </source>
</evidence>
<dbReference type="AlphaFoldDB" id="A0A508YF53"/>